<accession>X0SXS4</accession>
<evidence type="ECO:0000256" key="4">
    <source>
        <dbReference type="ARBA" id="ARBA00022801"/>
    </source>
</evidence>
<dbReference type="InterPro" id="IPR000834">
    <property type="entry name" value="Peptidase_M14"/>
</dbReference>
<evidence type="ECO:0000259" key="8">
    <source>
        <dbReference type="PROSITE" id="PS52035"/>
    </source>
</evidence>
<evidence type="ECO:0000313" key="9">
    <source>
        <dbReference type="EMBL" id="GAF79936.1"/>
    </source>
</evidence>
<feature type="domain" description="Peptidase M14" evidence="8">
    <location>
        <begin position="1"/>
        <end position="377"/>
    </location>
</feature>
<comment type="caution">
    <text evidence="9">The sequence shown here is derived from an EMBL/GenBank/DDBJ whole genome shotgun (WGS) entry which is preliminary data.</text>
</comment>
<keyword evidence="4" id="KW-0378">Hydrolase</keyword>
<feature type="non-terminal residue" evidence="9">
    <location>
        <position position="399"/>
    </location>
</feature>
<evidence type="ECO:0000256" key="5">
    <source>
        <dbReference type="ARBA" id="ARBA00022833"/>
    </source>
</evidence>
<dbReference type="PANTHER" id="PTHR11705">
    <property type="entry name" value="PROTEASE FAMILY M14 CARBOXYPEPTIDASE A,B"/>
    <property type="match status" value="1"/>
</dbReference>
<feature type="non-terminal residue" evidence="9">
    <location>
        <position position="1"/>
    </location>
</feature>
<keyword evidence="6" id="KW-0482">Metalloprotease</keyword>
<evidence type="ECO:0000256" key="3">
    <source>
        <dbReference type="ARBA" id="ARBA00022670"/>
    </source>
</evidence>
<proteinExistence type="inferred from homology"/>
<dbReference type="AlphaFoldDB" id="X0SXS4"/>
<dbReference type="SUPFAM" id="SSF53187">
    <property type="entry name" value="Zn-dependent exopeptidases"/>
    <property type="match status" value="1"/>
</dbReference>
<dbReference type="CDD" id="cd06905">
    <property type="entry name" value="M14-like"/>
    <property type="match status" value="1"/>
</dbReference>
<name>X0SXS4_9ZZZZ</name>
<dbReference type="EMBL" id="BARS01007213">
    <property type="protein sequence ID" value="GAF79936.1"/>
    <property type="molecule type" value="Genomic_DNA"/>
</dbReference>
<feature type="compositionally biased region" description="Basic and acidic residues" evidence="7">
    <location>
        <begin position="299"/>
        <end position="313"/>
    </location>
</feature>
<sequence length="399" mass="44718">IATKNQRITKLESIGKTLKGRDIWMLQISGVKGPKPEEKQALLICGNLEGDHLVGSEVALGIAEFLVSQYGKEKKVTQMLDKRTFYIVPRLNPDGAEFFFKKVLNEHSGNLKPRDEDYDWLLDEDGPEDLNSDGMITLMRVKDKKGEWIIDKKDPRLMKKKEAETPATELYKIYPEGIDNDGDDLFNEDGPGGFNINRNFLHNFGYKPKGLGVYAASEGETRALIDFTSKYIPRLKTQPHRNICGILVFSKYDNLAAGSGIECGTPTFPEPPRVEQAAAPTMMFFRMGRRGMPTTPQARPRDPQPKNTDSKDKYLFDTVSKKYKDITGIKSALSEKPAGSLLEWGYFQLGVPTFSANLWSLREEAPKKPPAKMKRGAQTKPVQTKLVQTKPVQTGAAQT</sequence>
<organism evidence="9">
    <name type="scientific">marine sediment metagenome</name>
    <dbReference type="NCBI Taxonomy" id="412755"/>
    <lineage>
        <taxon>unclassified sequences</taxon>
        <taxon>metagenomes</taxon>
        <taxon>ecological metagenomes</taxon>
    </lineage>
</organism>
<dbReference type="GO" id="GO:0008270">
    <property type="term" value="F:zinc ion binding"/>
    <property type="evidence" value="ECO:0007669"/>
    <property type="project" value="InterPro"/>
</dbReference>
<keyword evidence="3" id="KW-0645">Protease</keyword>
<dbReference type="SMART" id="SM00631">
    <property type="entry name" value="Zn_pept"/>
    <property type="match status" value="1"/>
</dbReference>
<dbReference type="GO" id="GO:0005615">
    <property type="term" value="C:extracellular space"/>
    <property type="evidence" value="ECO:0007669"/>
    <property type="project" value="TreeGrafter"/>
</dbReference>
<feature type="region of interest" description="Disordered" evidence="7">
    <location>
        <begin position="365"/>
        <end position="399"/>
    </location>
</feature>
<evidence type="ECO:0000256" key="1">
    <source>
        <dbReference type="ARBA" id="ARBA00001947"/>
    </source>
</evidence>
<dbReference type="PANTHER" id="PTHR11705:SF143">
    <property type="entry name" value="SLL0236 PROTEIN"/>
    <property type="match status" value="1"/>
</dbReference>
<feature type="region of interest" description="Disordered" evidence="7">
    <location>
        <begin position="289"/>
        <end position="313"/>
    </location>
</feature>
<evidence type="ECO:0000256" key="2">
    <source>
        <dbReference type="ARBA" id="ARBA00005988"/>
    </source>
</evidence>
<comment type="similarity">
    <text evidence="2">Belongs to the peptidase M14 family.</text>
</comment>
<keyword evidence="5" id="KW-0862">Zinc</keyword>
<evidence type="ECO:0000256" key="6">
    <source>
        <dbReference type="ARBA" id="ARBA00023049"/>
    </source>
</evidence>
<dbReference type="Pfam" id="PF00246">
    <property type="entry name" value="Peptidase_M14"/>
    <property type="match status" value="1"/>
</dbReference>
<evidence type="ECO:0000256" key="7">
    <source>
        <dbReference type="SAM" id="MobiDB-lite"/>
    </source>
</evidence>
<reference evidence="9" key="1">
    <citation type="journal article" date="2014" name="Front. Microbiol.">
        <title>High frequency of phylogenetically diverse reductive dehalogenase-homologous genes in deep subseafloor sedimentary metagenomes.</title>
        <authorList>
            <person name="Kawai M."/>
            <person name="Futagami T."/>
            <person name="Toyoda A."/>
            <person name="Takaki Y."/>
            <person name="Nishi S."/>
            <person name="Hori S."/>
            <person name="Arai W."/>
            <person name="Tsubouchi T."/>
            <person name="Morono Y."/>
            <person name="Uchiyama I."/>
            <person name="Ito T."/>
            <person name="Fujiyama A."/>
            <person name="Inagaki F."/>
            <person name="Takami H."/>
        </authorList>
    </citation>
    <scope>NUCLEOTIDE SEQUENCE</scope>
    <source>
        <strain evidence="9">Expedition CK06-06</strain>
    </source>
</reference>
<dbReference type="Gene3D" id="3.40.630.10">
    <property type="entry name" value="Zn peptidases"/>
    <property type="match status" value="1"/>
</dbReference>
<dbReference type="PROSITE" id="PS52035">
    <property type="entry name" value="PEPTIDASE_M14"/>
    <property type="match status" value="1"/>
</dbReference>
<gene>
    <name evidence="9" type="ORF">S01H1_13932</name>
</gene>
<dbReference type="GO" id="GO:0004181">
    <property type="term" value="F:metallocarboxypeptidase activity"/>
    <property type="evidence" value="ECO:0007669"/>
    <property type="project" value="InterPro"/>
</dbReference>
<protein>
    <recommendedName>
        <fullName evidence="8">Peptidase M14 domain-containing protein</fullName>
    </recommendedName>
</protein>
<comment type="cofactor">
    <cofactor evidence="1">
        <name>Zn(2+)</name>
        <dbReference type="ChEBI" id="CHEBI:29105"/>
    </cofactor>
</comment>
<dbReference type="GO" id="GO:0006508">
    <property type="term" value="P:proteolysis"/>
    <property type="evidence" value="ECO:0007669"/>
    <property type="project" value="UniProtKB-KW"/>
</dbReference>
<feature type="compositionally biased region" description="Polar residues" evidence="7">
    <location>
        <begin position="380"/>
        <end position="399"/>
    </location>
</feature>